<dbReference type="KEGG" id="amic:Ami3637_09720"/>
<dbReference type="Pfam" id="PF02557">
    <property type="entry name" value="VanY"/>
    <property type="match status" value="1"/>
</dbReference>
<gene>
    <name evidence="2" type="ORF">Ami3637_09720</name>
</gene>
<evidence type="ECO:0000313" key="3">
    <source>
        <dbReference type="Proteomes" id="UP000463883"/>
    </source>
</evidence>
<dbReference type="SUPFAM" id="SSF55166">
    <property type="entry name" value="Hedgehog/DD-peptidase"/>
    <property type="match status" value="1"/>
</dbReference>
<organism evidence="2 3">
    <name type="scientific">Aminipila terrae</name>
    <dbReference type="NCBI Taxonomy" id="2697030"/>
    <lineage>
        <taxon>Bacteria</taxon>
        <taxon>Bacillati</taxon>
        <taxon>Bacillota</taxon>
        <taxon>Clostridia</taxon>
        <taxon>Peptostreptococcales</taxon>
        <taxon>Anaerovoracaceae</taxon>
        <taxon>Aminipila</taxon>
    </lineage>
</organism>
<dbReference type="EMBL" id="CP047591">
    <property type="protein sequence ID" value="QHI73962.1"/>
    <property type="molecule type" value="Genomic_DNA"/>
</dbReference>
<reference evidence="2 3" key="1">
    <citation type="submission" date="2020-01" db="EMBL/GenBank/DDBJ databases">
        <title>Genomic analysis of Aminipila sp. CBA3637.</title>
        <authorList>
            <person name="Kim Y.B."/>
            <person name="Roh S.W."/>
        </authorList>
    </citation>
    <scope>NUCLEOTIDE SEQUENCE [LARGE SCALE GENOMIC DNA]</scope>
    <source>
        <strain evidence="2 3">CBA3637</strain>
    </source>
</reference>
<dbReference type="CDD" id="cd14852">
    <property type="entry name" value="LD-carboxypeptidase"/>
    <property type="match status" value="1"/>
</dbReference>
<keyword evidence="2" id="KW-0378">Hydrolase</keyword>
<dbReference type="PANTHER" id="PTHR34385">
    <property type="entry name" value="D-ALANYL-D-ALANINE CARBOXYPEPTIDASE"/>
    <property type="match status" value="1"/>
</dbReference>
<accession>A0A6P1MIR0</accession>
<dbReference type="Gene3D" id="3.30.1380.10">
    <property type="match status" value="1"/>
</dbReference>
<keyword evidence="2" id="KW-0645">Protease</keyword>
<evidence type="ECO:0000259" key="1">
    <source>
        <dbReference type="Pfam" id="PF02557"/>
    </source>
</evidence>
<sequence>MLGQVFTNDTQDHSSGVVQAATDYTKMKINKTSEVSAISAANRGINSRNDWNLILVNPWNKVPDNFGVELTKLKNGQSVDKRIYPELQEMLDAARGEGLSPVICSSFRTMEKQQYLFNNQVNKYVARGYSPEQARNEAAKWVAVPGTSEHQTGLAVDIVSTRYQSLDKKQEETAEQQWLMKNCYKYGFILRYPSDKGNFTGIGYEPWHYRYVGKEAAKQIMEKGICLEEYLKTI</sequence>
<dbReference type="InterPro" id="IPR009045">
    <property type="entry name" value="Zn_M74/Hedgehog-like"/>
</dbReference>
<evidence type="ECO:0000313" key="2">
    <source>
        <dbReference type="EMBL" id="QHI73962.1"/>
    </source>
</evidence>
<dbReference type="InterPro" id="IPR058193">
    <property type="entry name" value="VanY/YodJ_core_dom"/>
</dbReference>
<proteinExistence type="predicted"/>
<dbReference type="InterPro" id="IPR003709">
    <property type="entry name" value="VanY-like_core_dom"/>
</dbReference>
<dbReference type="InterPro" id="IPR052179">
    <property type="entry name" value="DD-CPase-like"/>
</dbReference>
<name>A0A6P1MIR0_9FIRM</name>
<dbReference type="AlphaFoldDB" id="A0A6P1MIR0"/>
<dbReference type="Proteomes" id="UP000463883">
    <property type="component" value="Chromosome"/>
</dbReference>
<feature type="domain" description="D-alanyl-D-alanine carboxypeptidase-like core" evidence="1">
    <location>
        <begin position="78"/>
        <end position="214"/>
    </location>
</feature>
<keyword evidence="3" id="KW-1185">Reference proteome</keyword>
<keyword evidence="2" id="KW-0121">Carboxypeptidase</keyword>
<dbReference type="GO" id="GO:0004180">
    <property type="term" value="F:carboxypeptidase activity"/>
    <property type="evidence" value="ECO:0007669"/>
    <property type="project" value="UniProtKB-KW"/>
</dbReference>
<dbReference type="PANTHER" id="PTHR34385:SF1">
    <property type="entry name" value="PEPTIDOGLYCAN L-ALANYL-D-GLUTAMATE ENDOPEPTIDASE CWLK"/>
    <property type="match status" value="1"/>
</dbReference>
<protein>
    <submittedName>
        <fullName evidence="2">D-alanyl-D-alanine carboxypeptidase family protein</fullName>
    </submittedName>
</protein>
<dbReference type="GO" id="GO:0006508">
    <property type="term" value="P:proteolysis"/>
    <property type="evidence" value="ECO:0007669"/>
    <property type="project" value="InterPro"/>
</dbReference>